<comment type="caution">
    <text evidence="2">The sequence shown here is derived from an EMBL/GenBank/DDBJ whole genome shotgun (WGS) entry which is preliminary data.</text>
</comment>
<dbReference type="InterPro" id="IPR051397">
    <property type="entry name" value="Zn-ADH-like_protein"/>
</dbReference>
<dbReference type="GO" id="GO:0043957">
    <property type="term" value="F:acryloyl-CoA reductase (NADPH) activity"/>
    <property type="evidence" value="ECO:0007669"/>
    <property type="project" value="TreeGrafter"/>
</dbReference>
<dbReference type="Gene3D" id="3.40.50.720">
    <property type="entry name" value="NAD(P)-binding Rossmann-like Domain"/>
    <property type="match status" value="1"/>
</dbReference>
<sequence>MTTTFPAWVVRKDDGANTAALEQLDTSTLDDLDTTVRVRYSSINYKDALALHGRPGVVRCTPLIAGIDLTGEVIESRHPRWNTGDVVTLDGAGLGEELHGGLAGIARVNGDDLVTVPAAFTPVQAAAIGTAGFTAALALLALERHGLTPGAGPVLVTGAGGGSGSIAVALLHHSGYEVTATTGRPDRLRARLTALGATEVIDRAELESQTRPLGQQRWAGVIDSAGGSVLAGALAALRHGAPAAAFGLAGGTQLPTTVLPFILRGVALLGIDSVRTAPTLRQQAWDRLARDLDPAHLDGLTRVVPLDQAQTAAAALLEGQGTGRTVIDVTQEGRTP</sequence>
<dbReference type="InterPro" id="IPR014188">
    <property type="entry name" value="Acrylyl-CoA_reductase_AcuI"/>
</dbReference>
<dbReference type="InterPro" id="IPR013149">
    <property type="entry name" value="ADH-like_C"/>
</dbReference>
<dbReference type="EC" id="1.3.1.95" evidence="2"/>
<gene>
    <name evidence="2" type="ORF">E1288_32715</name>
</gene>
<dbReference type="EMBL" id="SMKW01000059">
    <property type="protein sequence ID" value="TDD41345.1"/>
    <property type="molecule type" value="Genomic_DNA"/>
</dbReference>
<accession>A0A4R4YA13</accession>
<proteinExistence type="predicted"/>
<dbReference type="SUPFAM" id="SSF50129">
    <property type="entry name" value="GroES-like"/>
    <property type="match status" value="1"/>
</dbReference>
<organism evidence="2 3">
    <name type="scientific">Saccharopolyspora elongata</name>
    <dbReference type="NCBI Taxonomy" id="2530387"/>
    <lineage>
        <taxon>Bacteria</taxon>
        <taxon>Bacillati</taxon>
        <taxon>Actinomycetota</taxon>
        <taxon>Actinomycetes</taxon>
        <taxon>Pseudonocardiales</taxon>
        <taxon>Pseudonocardiaceae</taxon>
        <taxon>Saccharopolyspora</taxon>
    </lineage>
</organism>
<dbReference type="InterPro" id="IPR011032">
    <property type="entry name" value="GroES-like_sf"/>
</dbReference>
<evidence type="ECO:0000313" key="2">
    <source>
        <dbReference type="EMBL" id="TDD41345.1"/>
    </source>
</evidence>
<dbReference type="Proteomes" id="UP000294947">
    <property type="component" value="Unassembled WGS sequence"/>
</dbReference>
<dbReference type="SMART" id="SM00829">
    <property type="entry name" value="PKS_ER"/>
    <property type="match status" value="1"/>
</dbReference>
<dbReference type="Pfam" id="PF08240">
    <property type="entry name" value="ADH_N"/>
    <property type="match status" value="1"/>
</dbReference>
<dbReference type="InterPro" id="IPR013154">
    <property type="entry name" value="ADH-like_N"/>
</dbReference>
<dbReference type="OrthoDB" id="9782155at2"/>
<dbReference type="RefSeq" id="WP_132492181.1">
    <property type="nucleotide sequence ID" value="NZ_SMKW01000059.1"/>
</dbReference>
<dbReference type="Gene3D" id="3.90.180.10">
    <property type="entry name" value="Medium-chain alcohol dehydrogenases, catalytic domain"/>
    <property type="match status" value="1"/>
</dbReference>
<name>A0A4R4YA13_9PSEU</name>
<dbReference type="InterPro" id="IPR036291">
    <property type="entry name" value="NAD(P)-bd_dom_sf"/>
</dbReference>
<keyword evidence="2" id="KW-0560">Oxidoreductase</keyword>
<reference evidence="2 3" key="1">
    <citation type="submission" date="2019-03" db="EMBL/GenBank/DDBJ databases">
        <title>Draft genome sequences of novel Actinobacteria.</title>
        <authorList>
            <person name="Sahin N."/>
            <person name="Ay H."/>
            <person name="Saygin H."/>
        </authorList>
    </citation>
    <scope>NUCLEOTIDE SEQUENCE [LARGE SCALE GENOMIC DNA]</scope>
    <source>
        <strain evidence="2 3">7K502</strain>
    </source>
</reference>
<dbReference type="NCBIfam" id="TIGR02823">
    <property type="entry name" value="oxido_YhdH"/>
    <property type="match status" value="1"/>
</dbReference>
<dbReference type="SUPFAM" id="SSF51735">
    <property type="entry name" value="NAD(P)-binding Rossmann-fold domains"/>
    <property type="match status" value="1"/>
</dbReference>
<dbReference type="GO" id="GO:0043958">
    <property type="term" value="F:acryloyl-CoA reductase (NADH) activity"/>
    <property type="evidence" value="ECO:0007669"/>
    <property type="project" value="UniProtKB-EC"/>
</dbReference>
<protein>
    <submittedName>
        <fullName evidence="2">Acryloyl-CoA reductase</fullName>
        <ecNumber evidence="2">1.3.1.95</ecNumber>
    </submittedName>
</protein>
<dbReference type="PANTHER" id="PTHR43677">
    <property type="entry name" value="SHORT-CHAIN DEHYDROGENASE/REDUCTASE"/>
    <property type="match status" value="1"/>
</dbReference>
<keyword evidence="3" id="KW-1185">Reference proteome</keyword>
<dbReference type="PANTHER" id="PTHR43677:SF1">
    <property type="entry name" value="ACRYLYL-COA REDUCTASE ACUI-RELATED"/>
    <property type="match status" value="1"/>
</dbReference>
<feature type="domain" description="Enoyl reductase (ER)" evidence="1">
    <location>
        <begin position="15"/>
        <end position="327"/>
    </location>
</feature>
<evidence type="ECO:0000313" key="3">
    <source>
        <dbReference type="Proteomes" id="UP000294947"/>
    </source>
</evidence>
<dbReference type="InterPro" id="IPR020843">
    <property type="entry name" value="ER"/>
</dbReference>
<dbReference type="Pfam" id="PF00107">
    <property type="entry name" value="ADH_zinc_N"/>
    <property type="match status" value="1"/>
</dbReference>
<dbReference type="AlphaFoldDB" id="A0A4R4YA13"/>
<evidence type="ECO:0000259" key="1">
    <source>
        <dbReference type="SMART" id="SM00829"/>
    </source>
</evidence>